<accession>A0AAD7FCQ1</accession>
<dbReference type="SMART" id="SM00028">
    <property type="entry name" value="TPR"/>
    <property type="match status" value="4"/>
</dbReference>
<dbReference type="PANTHER" id="PTHR45641:SF19">
    <property type="entry name" value="NEPHROCYSTIN-3"/>
    <property type="match status" value="1"/>
</dbReference>
<reference evidence="4" key="1">
    <citation type="submission" date="2023-03" db="EMBL/GenBank/DDBJ databases">
        <title>Massive genome expansion in bonnet fungi (Mycena s.s.) driven by repeated elements and novel gene families across ecological guilds.</title>
        <authorList>
            <consortium name="Lawrence Berkeley National Laboratory"/>
            <person name="Harder C.B."/>
            <person name="Miyauchi S."/>
            <person name="Viragh M."/>
            <person name="Kuo A."/>
            <person name="Thoen E."/>
            <person name="Andreopoulos B."/>
            <person name="Lu D."/>
            <person name="Skrede I."/>
            <person name="Drula E."/>
            <person name="Henrissat B."/>
            <person name="Morin E."/>
            <person name="Kohler A."/>
            <person name="Barry K."/>
            <person name="LaButti K."/>
            <person name="Morin E."/>
            <person name="Salamov A."/>
            <person name="Lipzen A."/>
            <person name="Mereny Z."/>
            <person name="Hegedus B."/>
            <person name="Baldrian P."/>
            <person name="Stursova M."/>
            <person name="Weitz H."/>
            <person name="Taylor A."/>
            <person name="Grigoriev I.V."/>
            <person name="Nagy L.G."/>
            <person name="Martin F."/>
            <person name="Kauserud H."/>
        </authorList>
    </citation>
    <scope>NUCLEOTIDE SEQUENCE</scope>
    <source>
        <strain evidence="4">9284</strain>
    </source>
</reference>
<feature type="domain" description="CHAT" evidence="3">
    <location>
        <begin position="991"/>
        <end position="1276"/>
    </location>
</feature>
<dbReference type="Pfam" id="PF12770">
    <property type="entry name" value="CHAT"/>
    <property type="match status" value="1"/>
</dbReference>
<dbReference type="Gene3D" id="1.25.40.10">
    <property type="entry name" value="Tetratricopeptide repeat domain"/>
    <property type="match status" value="4"/>
</dbReference>
<keyword evidence="5" id="KW-1185">Reference proteome</keyword>
<dbReference type="InterPro" id="IPR024983">
    <property type="entry name" value="CHAT_dom"/>
</dbReference>
<evidence type="ECO:0000256" key="1">
    <source>
        <dbReference type="ARBA" id="ARBA00022737"/>
    </source>
</evidence>
<name>A0AAD7FCQ1_9AGAR</name>
<dbReference type="PANTHER" id="PTHR45641">
    <property type="entry name" value="TETRATRICOPEPTIDE REPEAT PROTEIN (AFU_ORTHOLOGUE AFUA_6G03870)"/>
    <property type="match status" value="1"/>
</dbReference>
<organism evidence="4 5">
    <name type="scientific">Roridomyces roridus</name>
    <dbReference type="NCBI Taxonomy" id="1738132"/>
    <lineage>
        <taxon>Eukaryota</taxon>
        <taxon>Fungi</taxon>
        <taxon>Dikarya</taxon>
        <taxon>Basidiomycota</taxon>
        <taxon>Agaricomycotina</taxon>
        <taxon>Agaricomycetes</taxon>
        <taxon>Agaricomycetidae</taxon>
        <taxon>Agaricales</taxon>
        <taxon>Marasmiineae</taxon>
        <taxon>Mycenaceae</taxon>
        <taxon>Roridomyces</taxon>
    </lineage>
</organism>
<evidence type="ECO:0000313" key="4">
    <source>
        <dbReference type="EMBL" id="KAJ7616002.1"/>
    </source>
</evidence>
<sequence length="1277" mass="142440">MLLREQHLFESDHLATLCAAVLLQPGPQSLQEVSLLITAAGPDNPVAKSLAWEGISAFAPSLPAHQSHSLAHTRHLPEEDEEIDDGVVVPLDFGQDHLSSHDLADMALTLEEQFEQNGQTLLLTEAIRLRRKALSAAPRRTRDLHLDLLATTLQMQFEAGVSHKKDIDEAIDLHRKALAIRADPHPQRDVSMVDLANALRCRFDHFGRRKDLDEAVEFLRKLLAIQPSPHLNRLECLNSLAVALQNRHDNYGEEKDSQDAIQLFREALALHSPENINRTHGLCNLANALRSRFGDRGNVENLQEARKLFQEAVDMTPTGHPDRGHTLNCLGAVFLAQFGISGDTSNIEESVRLHRKALAHYSPHDPDRSTILNDLADALYARYYQTNNPRDINESVDLHRECLSYFPAPHTSRAGRLHNLAVSLQFRYETCSGNHETDLQEAIELHREALILHAVPHPDRHKSLRNLADVLKVRFEYSMDQKDIDESIRLHRESLQLVPSDSDSLRLASAILMRFKQWKDPQDLAEALQISRDSLARCPPVVPGRGQYFNHLGVVLCISFSHTNDIRELEESIKWHREAVQAFPLPHSSHSNALNDLAAALRLRFLHDKVKNWEDIWEVIELHRVNLGLRPHSHPSHSTTLTNLANAFYDVHGDLEDIQEAILLHNEVLELHPAPYADRALYLGNLAACLHSAYTHEQSNIEHLHQCMARYKEAATYASAPPTIRFEHATSWAQTAMRYPETRTSALEAYQVAVGILPQLASLGLDLQSRLRLLASTASSAVGAGAADCALSCGQPGLAVELLEASRSVFWTQALKLRTPLADLHEKHPKLAVEFEKISHGLEQAGLRNREGSSKVVLEADGERCRDLNEQWTNVVRSIQEKDGFRNFMRPLGIETLQKVASRGPVVLISPGDPEAHALIVQDTGVQSVPLPFLTPNRVKYLSDSSRAWISGSQFDFKELKTNRGDHNVDRLVWNREFQDPRTKEQLLIDLLSALWSEIAHPIISRLGLQKSTKPGRLWWCLTGTLTFLPIHAARIIGESPDCVSDYFISSYTPTLTALLNPPSEESPEFPKMTTVIVPNAPNKSYLAGAQAELAKIKGLVPKQWKHTVVGETAGATMDATTTALENCSIAHFACHGVQDPVKPLNSGLELSDGRLGITELMRSTTSIGDRAQLSLAFLSACETATGDSSTPDEAMHLAGAMMFAGFRSVVGTMWRMDDSDGPKIAETFYKNLFNSQPSESPKLLESAPALHSAVRKLREDTEVTHLRWAPFVHYGW</sequence>
<evidence type="ECO:0000313" key="5">
    <source>
        <dbReference type="Proteomes" id="UP001221142"/>
    </source>
</evidence>
<dbReference type="InterPro" id="IPR019734">
    <property type="entry name" value="TPR_rpt"/>
</dbReference>
<proteinExistence type="predicted"/>
<dbReference type="SUPFAM" id="SSF81901">
    <property type="entry name" value="HCP-like"/>
    <property type="match status" value="1"/>
</dbReference>
<dbReference type="AlphaFoldDB" id="A0AAD7FCQ1"/>
<dbReference type="EMBL" id="JARKIF010000023">
    <property type="protein sequence ID" value="KAJ7616002.1"/>
    <property type="molecule type" value="Genomic_DNA"/>
</dbReference>
<comment type="caution">
    <text evidence="4">The sequence shown here is derived from an EMBL/GenBank/DDBJ whole genome shotgun (WGS) entry which is preliminary data.</text>
</comment>
<evidence type="ECO:0000259" key="3">
    <source>
        <dbReference type="Pfam" id="PF12770"/>
    </source>
</evidence>
<dbReference type="SUPFAM" id="SSF48452">
    <property type="entry name" value="TPR-like"/>
    <property type="match status" value="2"/>
</dbReference>
<dbReference type="Proteomes" id="UP001221142">
    <property type="component" value="Unassembled WGS sequence"/>
</dbReference>
<dbReference type="InterPro" id="IPR011990">
    <property type="entry name" value="TPR-like_helical_dom_sf"/>
</dbReference>
<evidence type="ECO:0000256" key="2">
    <source>
        <dbReference type="ARBA" id="ARBA00022803"/>
    </source>
</evidence>
<gene>
    <name evidence="4" type="ORF">FB45DRAFT_236052</name>
</gene>
<keyword evidence="1" id="KW-0677">Repeat</keyword>
<keyword evidence="2" id="KW-0802">TPR repeat</keyword>
<protein>
    <submittedName>
        <fullName evidence="4">CHAT domain-containing protein</fullName>
    </submittedName>
</protein>